<reference evidence="5 6" key="1">
    <citation type="submission" date="2024-08" db="EMBL/GenBank/DDBJ databases">
        <authorList>
            <person name="Lu H."/>
        </authorList>
    </citation>
    <scope>NUCLEOTIDE SEQUENCE [LARGE SCALE GENOMIC DNA]</scope>
    <source>
        <strain evidence="5 6">LKC17W</strain>
    </source>
</reference>
<protein>
    <submittedName>
        <fullName evidence="5">IS21 family transposase</fullName>
    </submittedName>
</protein>
<feature type="region of interest" description="Disordered" evidence="2">
    <location>
        <begin position="495"/>
        <end position="519"/>
    </location>
</feature>
<dbReference type="Pfam" id="PF22483">
    <property type="entry name" value="Mu-transpos_C_2"/>
    <property type="match status" value="1"/>
</dbReference>
<dbReference type="PANTHER" id="PTHR35004">
    <property type="entry name" value="TRANSPOSASE RV3428C-RELATED"/>
    <property type="match status" value="1"/>
</dbReference>
<dbReference type="InterPro" id="IPR001584">
    <property type="entry name" value="Integrase_cat-core"/>
</dbReference>
<dbReference type="CDD" id="cd00093">
    <property type="entry name" value="HTH_XRE"/>
    <property type="match status" value="1"/>
</dbReference>
<dbReference type="RefSeq" id="WP_394397544.1">
    <property type="nucleotide sequence ID" value="NZ_JBIGHW010000005.1"/>
</dbReference>
<comment type="similarity">
    <text evidence="1">Belongs to the transposase IS21/IS408/IS1162 family.</text>
</comment>
<feature type="domain" description="HTH IS408-type" evidence="3">
    <location>
        <begin position="11"/>
        <end position="91"/>
    </location>
</feature>
<name>A0ABW7FIR9_9BURK</name>
<organism evidence="5 6">
    <name type="scientific">Pelomonas margarita</name>
    <dbReference type="NCBI Taxonomy" id="3299031"/>
    <lineage>
        <taxon>Bacteria</taxon>
        <taxon>Pseudomonadati</taxon>
        <taxon>Pseudomonadota</taxon>
        <taxon>Betaproteobacteria</taxon>
        <taxon>Burkholderiales</taxon>
        <taxon>Sphaerotilaceae</taxon>
        <taxon>Roseateles</taxon>
    </lineage>
</organism>
<evidence type="ECO:0000256" key="2">
    <source>
        <dbReference type="SAM" id="MobiDB-lite"/>
    </source>
</evidence>
<dbReference type="NCBIfam" id="NF033546">
    <property type="entry name" value="transpos_IS21"/>
    <property type="match status" value="1"/>
</dbReference>
<sequence length="519" mass="57364">MPTPRVLMSKIRQALRLLADAGLSMRQVAAALGVSKTTVSEIAMYARDAGVDWPLANTLSDDELQARLYPPPRPRSSTRQEPSYAVLHQELARPGVTLQLLWEEYRAGAGDAAYRYSAFCEKYRAWVKRQKRSMRQVHPGGERLFVDYAGQTVPVVDAATGEIRRAQVFVAVLGASNYTYACATWQQTAADWVGAIIGSLEFIGGVPRLLVPDQPRALIANPDAYEPVTARLMQELAEHYGVAVLPARPGRPQDKAKVEVGVQVVERWILARLRHQRFFTLAELNRKIGELLAALNQRPFKALPGCRASAFAALDAPVLKPLPAQAMVLAQFKPARVNIDYHVAFEGHHYSVPHQHVGAAVELRVTATTLEVLLRRQRIAAHARSDRVGGFTTVAEHMPASHRAHAQWTPAKLIAWGERIGAATASVVRWQMERRPHPEQGYRACLGLMRLAREYGNDRLEAACARAQSIRAPHYRSVKSILACGLDRQSSALLGGDRNPTAPMPSHDNVRGAGYYGHH</sequence>
<dbReference type="PROSITE" id="PS50532">
    <property type="entry name" value="HTH_IS408"/>
    <property type="match status" value="1"/>
</dbReference>
<evidence type="ECO:0000259" key="4">
    <source>
        <dbReference type="PROSITE" id="PS50994"/>
    </source>
</evidence>
<accession>A0ABW7FIR9</accession>
<dbReference type="InterPro" id="IPR012337">
    <property type="entry name" value="RNaseH-like_sf"/>
</dbReference>
<dbReference type="EMBL" id="JBIGHW010000005">
    <property type="protein sequence ID" value="MFG6441210.1"/>
    <property type="molecule type" value="Genomic_DNA"/>
</dbReference>
<evidence type="ECO:0000256" key="1">
    <source>
        <dbReference type="ARBA" id="ARBA00009277"/>
    </source>
</evidence>
<dbReference type="PROSITE" id="PS50994">
    <property type="entry name" value="INTEGRASE"/>
    <property type="match status" value="1"/>
</dbReference>
<gene>
    <name evidence="5" type="primary">istA</name>
    <name evidence="5" type="ORF">ACG0Z3_11020</name>
</gene>
<comment type="caution">
    <text evidence="5">The sequence shown here is derived from an EMBL/GenBank/DDBJ whole genome shotgun (WGS) entry which is preliminary data.</text>
</comment>
<dbReference type="Proteomes" id="UP001606301">
    <property type="component" value="Unassembled WGS sequence"/>
</dbReference>
<proteinExistence type="inferred from homology"/>
<keyword evidence="6" id="KW-1185">Reference proteome</keyword>
<dbReference type="SUPFAM" id="SSF53098">
    <property type="entry name" value="Ribonuclease H-like"/>
    <property type="match status" value="1"/>
</dbReference>
<dbReference type="Gene3D" id="3.30.420.10">
    <property type="entry name" value="Ribonuclease H-like superfamily/Ribonuclease H"/>
    <property type="match status" value="1"/>
</dbReference>
<dbReference type="InterPro" id="IPR054353">
    <property type="entry name" value="IstA-like_C"/>
</dbReference>
<dbReference type="PANTHER" id="PTHR35004:SF8">
    <property type="entry name" value="TRANSPOSASE RV3428C-RELATED"/>
    <property type="match status" value="1"/>
</dbReference>
<feature type="domain" description="Integrase catalytic" evidence="4">
    <location>
        <begin position="135"/>
        <end position="331"/>
    </location>
</feature>
<dbReference type="InterPro" id="IPR036397">
    <property type="entry name" value="RNaseH_sf"/>
</dbReference>
<evidence type="ECO:0000259" key="3">
    <source>
        <dbReference type="PROSITE" id="PS50532"/>
    </source>
</evidence>
<evidence type="ECO:0000313" key="5">
    <source>
        <dbReference type="EMBL" id="MFG6441210.1"/>
    </source>
</evidence>
<dbReference type="InterPro" id="IPR017895">
    <property type="entry name" value="HTH_IS408/IS1162_type"/>
</dbReference>
<evidence type="ECO:0000313" key="6">
    <source>
        <dbReference type="Proteomes" id="UP001606301"/>
    </source>
</evidence>
<dbReference type="InterPro" id="IPR001387">
    <property type="entry name" value="Cro/C1-type_HTH"/>
</dbReference>